<proteinExistence type="predicted"/>
<keyword evidence="1 3" id="KW-0732">Signal</keyword>
<dbReference type="PANTHER" id="PTHR35185">
    <property type="entry name" value="SERINE/THREONINE-RICH PROTEIN ADG2-RELATED"/>
    <property type="match status" value="1"/>
</dbReference>
<reference evidence="5" key="1">
    <citation type="submission" date="2022-06" db="EMBL/GenBank/DDBJ databases">
        <title>Genome Sequence of Candolleomyces eurysporus.</title>
        <authorList>
            <person name="Buettner E."/>
        </authorList>
    </citation>
    <scope>NUCLEOTIDE SEQUENCE</scope>
    <source>
        <strain evidence="5">VTCC 930004</strain>
    </source>
</reference>
<accession>A0A9W8JCV2</accession>
<dbReference type="EMBL" id="JANBPK010000806">
    <property type="protein sequence ID" value="KAJ2931699.1"/>
    <property type="molecule type" value="Genomic_DNA"/>
</dbReference>
<protein>
    <recommendedName>
        <fullName evidence="4">Yeast cell wall synthesis Kre9/Knh1-like N-terminal domain-containing protein</fullName>
    </recommendedName>
</protein>
<feature type="non-terminal residue" evidence="5">
    <location>
        <position position="208"/>
    </location>
</feature>
<organism evidence="5 6">
    <name type="scientific">Candolleomyces eurysporus</name>
    <dbReference type="NCBI Taxonomy" id="2828524"/>
    <lineage>
        <taxon>Eukaryota</taxon>
        <taxon>Fungi</taxon>
        <taxon>Dikarya</taxon>
        <taxon>Basidiomycota</taxon>
        <taxon>Agaricomycotina</taxon>
        <taxon>Agaricomycetes</taxon>
        <taxon>Agaricomycetidae</taxon>
        <taxon>Agaricales</taxon>
        <taxon>Agaricineae</taxon>
        <taxon>Psathyrellaceae</taxon>
        <taxon>Candolleomyces</taxon>
    </lineage>
</organism>
<feature type="signal peptide" evidence="3">
    <location>
        <begin position="1"/>
        <end position="17"/>
    </location>
</feature>
<dbReference type="OrthoDB" id="5316007at2759"/>
<comment type="caution">
    <text evidence="5">The sequence shown here is derived from an EMBL/GenBank/DDBJ whole genome shotgun (WGS) entry which is preliminary data.</text>
</comment>
<gene>
    <name evidence="5" type="ORF">H1R20_g5522</name>
</gene>
<dbReference type="InterPro" id="IPR052479">
    <property type="entry name" value="GPI-anchor_Adhesion_Reg"/>
</dbReference>
<evidence type="ECO:0000256" key="1">
    <source>
        <dbReference type="ARBA" id="ARBA00022729"/>
    </source>
</evidence>
<feature type="domain" description="Yeast cell wall synthesis Kre9/Knh1-like N-terminal" evidence="4">
    <location>
        <begin position="23"/>
        <end position="118"/>
    </location>
</feature>
<keyword evidence="6" id="KW-1185">Reference proteome</keyword>
<feature type="region of interest" description="Disordered" evidence="2">
    <location>
        <begin position="120"/>
        <end position="175"/>
    </location>
</feature>
<evidence type="ECO:0000313" key="6">
    <source>
        <dbReference type="Proteomes" id="UP001140091"/>
    </source>
</evidence>
<evidence type="ECO:0000256" key="3">
    <source>
        <dbReference type="SAM" id="SignalP"/>
    </source>
</evidence>
<sequence length="208" mass="20703">MYSTTLVFLSLLSAAFAFQVTRPSLTQGWTNNGPQTVSWDRVSTDATNFTILLTNTNRQLLPSDVVLASVADAVAASSVMVPPPSGGWPAAGGSYRVNLVKSATELTTIYAQSTEFNITAGPATASSPSTGTSTARTGTNTATTGTTGTGAANAAGGSSSGTSDNAATTSDVSSPSVFNNNNNNGASAMSFSAGLFAAAGALIGATLL</sequence>
<dbReference type="Proteomes" id="UP001140091">
    <property type="component" value="Unassembled WGS sequence"/>
</dbReference>
<evidence type="ECO:0000256" key="2">
    <source>
        <dbReference type="SAM" id="MobiDB-lite"/>
    </source>
</evidence>
<feature type="chain" id="PRO_5040799264" description="Yeast cell wall synthesis Kre9/Knh1-like N-terminal domain-containing protein" evidence="3">
    <location>
        <begin position="18"/>
        <end position="208"/>
    </location>
</feature>
<dbReference type="InterPro" id="IPR018466">
    <property type="entry name" value="Kre9/Knh1-like_N"/>
</dbReference>
<dbReference type="Pfam" id="PF10342">
    <property type="entry name" value="Kre9_KNH"/>
    <property type="match status" value="1"/>
</dbReference>
<dbReference type="AlphaFoldDB" id="A0A9W8JCV2"/>
<evidence type="ECO:0000313" key="5">
    <source>
        <dbReference type="EMBL" id="KAJ2931699.1"/>
    </source>
</evidence>
<dbReference type="PANTHER" id="PTHR35185:SF1">
    <property type="entry name" value="UPF0619 GPI-ANCHORED MEMBRANE PROTEIN C1322.10"/>
    <property type="match status" value="1"/>
</dbReference>
<name>A0A9W8JCV2_9AGAR</name>
<evidence type="ECO:0000259" key="4">
    <source>
        <dbReference type="Pfam" id="PF10342"/>
    </source>
</evidence>